<dbReference type="PROSITE" id="PS50009">
    <property type="entry name" value="RASGEF_CAT"/>
    <property type="match status" value="1"/>
</dbReference>
<dbReference type="OMA" id="XSAESED"/>
<dbReference type="AlphaFoldDB" id="B3RN90"/>
<dbReference type="SUPFAM" id="SSF50729">
    <property type="entry name" value="PH domain-like"/>
    <property type="match status" value="1"/>
</dbReference>
<feature type="domain" description="Ras-GEF" evidence="4">
    <location>
        <begin position="66"/>
        <end position="304"/>
    </location>
</feature>
<keyword evidence="1 2" id="KW-0344">Guanine-nucleotide releasing factor</keyword>
<dbReference type="PhylomeDB" id="B3RN90"/>
<evidence type="ECO:0008006" key="7">
    <source>
        <dbReference type="Google" id="ProtNLM"/>
    </source>
</evidence>
<evidence type="ECO:0000256" key="1">
    <source>
        <dbReference type="ARBA" id="ARBA00022658"/>
    </source>
</evidence>
<dbReference type="GO" id="GO:0005886">
    <property type="term" value="C:plasma membrane"/>
    <property type="evidence" value="ECO:0000318"/>
    <property type="project" value="GO_Central"/>
</dbReference>
<sequence>MARKLRYKQSLPFILQDRKVEDNPSELDNSVRNYLNHLSNFDSTLLKSKYDGIAYDSVVFDILMESPERLAAQITLLDIGTFKLILPEELLGCAWTKRDKKLYAPHVTAMAQRFNSTCFWVQNEILSKKKARIRAEVICWFTKLAKKLFELNNLHALKAVVSGLQSAPIYRLHRTWTFITRKDRSALDKLLELLAEHRNNEKLREYMKNLRNPAIPYLGLYLTDLMFIYAAYNKPANELGESDKISTKINNIIRIIASYQDSNYDTIETVPYIQEYLKSFKYIEELQNFLEAEYYRKSLDLEPEQIESVSGINCEASHPGLQENKLDSEEMREKDTTITANLKHPLDDSILADHKPIIDSDKSINSILADKLSYTSLHSACDAQIVSPWMNFSMQGCLRKMTYLKRGQKLRVTRWKTYWVALLWTKLYFYERKFNRSGNERSAFKSEFCKCYDISGWLMVLGDYHSPHMIYLCNIEEGNKYKLDAKTAENSSIWLRFLLDASTKQNFKNVQVQLND</sequence>
<dbReference type="HOGENOM" id="CLU_021333_3_0_1"/>
<reference evidence="5 6" key="1">
    <citation type="journal article" date="2008" name="Nature">
        <title>The Trichoplax genome and the nature of placozoans.</title>
        <authorList>
            <person name="Srivastava M."/>
            <person name="Begovic E."/>
            <person name="Chapman J."/>
            <person name="Putnam N.H."/>
            <person name="Hellsten U."/>
            <person name="Kawashima T."/>
            <person name="Kuo A."/>
            <person name="Mitros T."/>
            <person name="Salamov A."/>
            <person name="Carpenter M.L."/>
            <person name="Signorovitch A.Y."/>
            <person name="Moreno M.A."/>
            <person name="Kamm K."/>
            <person name="Grimwood J."/>
            <person name="Schmutz J."/>
            <person name="Shapiro H."/>
            <person name="Grigoriev I.V."/>
            <person name="Buss L.W."/>
            <person name="Schierwater B."/>
            <person name="Dellaporta S.L."/>
            <person name="Rokhsar D.S."/>
        </authorList>
    </citation>
    <scope>NUCLEOTIDE SEQUENCE [LARGE SCALE GENOMIC DNA]</scope>
    <source>
        <strain evidence="5 6">Grell-BS-1999</strain>
    </source>
</reference>
<gene>
    <name evidence="5" type="ORF">TRIADDRAFT_53081</name>
</gene>
<proteinExistence type="predicted"/>
<feature type="domain" description="PH" evidence="3">
    <location>
        <begin position="391"/>
        <end position="503"/>
    </location>
</feature>
<dbReference type="Gene3D" id="2.30.29.30">
    <property type="entry name" value="Pleckstrin-homology domain (PH domain)/Phosphotyrosine-binding domain (PTB)"/>
    <property type="match status" value="1"/>
</dbReference>
<dbReference type="GO" id="GO:0005085">
    <property type="term" value="F:guanyl-nucleotide exchange factor activity"/>
    <property type="evidence" value="ECO:0000318"/>
    <property type="project" value="GO_Central"/>
</dbReference>
<dbReference type="SUPFAM" id="SSF48366">
    <property type="entry name" value="Ras GEF"/>
    <property type="match status" value="1"/>
</dbReference>
<dbReference type="EMBL" id="DS985242">
    <property type="protein sequence ID" value="EDV27411.1"/>
    <property type="molecule type" value="Genomic_DNA"/>
</dbReference>
<accession>B3RN90</accession>
<evidence type="ECO:0000256" key="2">
    <source>
        <dbReference type="PROSITE-ProRule" id="PRU00168"/>
    </source>
</evidence>
<dbReference type="PROSITE" id="PS50003">
    <property type="entry name" value="PH_DOMAIN"/>
    <property type="match status" value="1"/>
</dbReference>
<dbReference type="InterPro" id="IPR036964">
    <property type="entry name" value="RASGEF_cat_dom_sf"/>
</dbReference>
<dbReference type="SMART" id="SM00147">
    <property type="entry name" value="RasGEF"/>
    <property type="match status" value="1"/>
</dbReference>
<organism evidence="5 6">
    <name type="scientific">Trichoplax adhaerens</name>
    <name type="common">Trichoplax reptans</name>
    <dbReference type="NCBI Taxonomy" id="10228"/>
    <lineage>
        <taxon>Eukaryota</taxon>
        <taxon>Metazoa</taxon>
        <taxon>Placozoa</taxon>
        <taxon>Uniplacotomia</taxon>
        <taxon>Trichoplacea</taxon>
        <taxon>Trichoplacidae</taxon>
        <taxon>Trichoplax</taxon>
    </lineage>
</organism>
<dbReference type="CDD" id="cd13310">
    <property type="entry name" value="PH_RalGPS1_2"/>
    <property type="match status" value="1"/>
</dbReference>
<dbReference type="PANTHER" id="PTHR23113:SF368">
    <property type="entry name" value="CELL DIVISION CONTROL PROTEIN 25"/>
    <property type="match status" value="1"/>
</dbReference>
<dbReference type="InterPro" id="IPR008937">
    <property type="entry name" value="Ras-like_GEF"/>
</dbReference>
<dbReference type="GeneID" id="6751030"/>
<dbReference type="InterPro" id="IPR023578">
    <property type="entry name" value="Ras_GEF_dom_sf"/>
</dbReference>
<dbReference type="OrthoDB" id="10254377at2759"/>
<dbReference type="InterPro" id="IPR001895">
    <property type="entry name" value="RASGEF_cat_dom"/>
</dbReference>
<evidence type="ECO:0000313" key="5">
    <source>
        <dbReference type="EMBL" id="EDV27411.1"/>
    </source>
</evidence>
<evidence type="ECO:0000259" key="3">
    <source>
        <dbReference type="PROSITE" id="PS50003"/>
    </source>
</evidence>
<protein>
    <recommendedName>
        <fullName evidence="7">Ras-GEF domain-containing protein</fullName>
    </recommendedName>
</protein>
<dbReference type="Gene3D" id="1.10.840.10">
    <property type="entry name" value="Ras guanine-nucleotide exchange factors catalytic domain"/>
    <property type="match status" value="1"/>
</dbReference>
<dbReference type="InterPro" id="IPR001849">
    <property type="entry name" value="PH_domain"/>
</dbReference>
<evidence type="ECO:0000313" key="6">
    <source>
        <dbReference type="Proteomes" id="UP000009022"/>
    </source>
</evidence>
<dbReference type="RefSeq" id="XP_002109245.1">
    <property type="nucleotide sequence ID" value="XM_002109209.1"/>
</dbReference>
<dbReference type="GO" id="GO:0007265">
    <property type="term" value="P:Ras protein signal transduction"/>
    <property type="evidence" value="ECO:0000318"/>
    <property type="project" value="GO_Central"/>
</dbReference>
<dbReference type="Proteomes" id="UP000009022">
    <property type="component" value="Unassembled WGS sequence"/>
</dbReference>
<keyword evidence="6" id="KW-1185">Reference proteome</keyword>
<dbReference type="InterPro" id="IPR011993">
    <property type="entry name" value="PH-like_dom_sf"/>
</dbReference>
<dbReference type="Pfam" id="PF00617">
    <property type="entry name" value="RasGEF"/>
    <property type="match status" value="1"/>
</dbReference>
<dbReference type="InParanoid" id="B3RN90"/>
<name>B3RN90_TRIAD</name>
<dbReference type="PANTHER" id="PTHR23113">
    <property type="entry name" value="GUANINE NUCLEOTIDE EXCHANGE FACTOR"/>
    <property type="match status" value="1"/>
</dbReference>
<dbReference type="KEGG" id="tad:TRIADDRAFT_53081"/>
<dbReference type="CTD" id="6751030"/>
<dbReference type="STRING" id="10228.B3RN90"/>
<evidence type="ECO:0000259" key="4">
    <source>
        <dbReference type="PROSITE" id="PS50009"/>
    </source>
</evidence>
<dbReference type="eggNOG" id="KOG3417">
    <property type="taxonomic scope" value="Eukaryota"/>
</dbReference>